<dbReference type="Pfam" id="PF03480">
    <property type="entry name" value="DctP"/>
    <property type="match status" value="1"/>
</dbReference>
<keyword evidence="3 4" id="KW-0732">Signal</keyword>
<evidence type="ECO:0000313" key="6">
    <source>
        <dbReference type="Proteomes" id="UP001215503"/>
    </source>
</evidence>
<dbReference type="RefSeq" id="WP_275824134.1">
    <property type="nucleotide sequence ID" value="NZ_JARHUD010000012.1"/>
</dbReference>
<reference evidence="5 6" key="1">
    <citation type="submission" date="2023-03" db="EMBL/GenBank/DDBJ databases">
        <title>Fodinicurvata sp. CAU 1616 isolated from sea sendiment.</title>
        <authorList>
            <person name="Kim W."/>
        </authorList>
    </citation>
    <scope>NUCLEOTIDE SEQUENCE [LARGE SCALE GENOMIC DNA]</scope>
    <source>
        <strain evidence="5 6">CAU 1616</strain>
    </source>
</reference>
<comment type="caution">
    <text evidence="5">The sequence shown here is derived from an EMBL/GenBank/DDBJ whole genome shotgun (WGS) entry which is preliminary data.</text>
</comment>
<feature type="signal peptide" evidence="4">
    <location>
        <begin position="1"/>
        <end position="25"/>
    </location>
</feature>
<dbReference type="PANTHER" id="PTHR33376">
    <property type="match status" value="1"/>
</dbReference>
<evidence type="ECO:0000256" key="1">
    <source>
        <dbReference type="ARBA" id="ARBA00009023"/>
    </source>
</evidence>
<dbReference type="NCBIfam" id="NF037995">
    <property type="entry name" value="TRAP_S1"/>
    <property type="match status" value="1"/>
</dbReference>
<proteinExistence type="inferred from homology"/>
<name>A0ABT5YR31_9PROT</name>
<dbReference type="PANTHER" id="PTHR33376:SF7">
    <property type="entry name" value="C4-DICARBOXYLATE-BINDING PROTEIN DCTB"/>
    <property type="match status" value="1"/>
</dbReference>
<evidence type="ECO:0000313" key="5">
    <source>
        <dbReference type="EMBL" id="MDF2097349.1"/>
    </source>
</evidence>
<sequence>MTTKLKAVAAAAFAVAGLSITAAQAQDVTLRMAHIYTPGNIWYDAAEAYKQAVEERSEGAITIDIDHSGMTGDWPQAIEGLLIGTNDIVLQSVGTLDRYDTIAGIEAYPYLVRDLDHFKETYFGDLGRELYGEIREKTGFKIIGAGYRGARHMTSSVEVRSVEDLEGVKLRVPPLRMYRMTWEMLGASPVPMGVDELFTSMQQGVVDGQENPLEIVESQKFDEVQDYVVETAHVIGAMTFIFNGDRFEQLPEDVQQVLQEEGDRVMLEFSDRMADDEQALKEALQERGMEFIEVDRSAFQARLGDMPAEFPELADWVERIQASAE</sequence>
<dbReference type="CDD" id="cd13603">
    <property type="entry name" value="PBP2_TRAP_Siap_TeaA_like"/>
    <property type="match status" value="1"/>
</dbReference>
<dbReference type="EMBL" id="JARHUD010000012">
    <property type="protein sequence ID" value="MDF2097349.1"/>
    <property type="molecule type" value="Genomic_DNA"/>
</dbReference>
<evidence type="ECO:0000256" key="3">
    <source>
        <dbReference type="ARBA" id="ARBA00022729"/>
    </source>
</evidence>
<accession>A0ABT5YR31</accession>
<evidence type="ECO:0000256" key="2">
    <source>
        <dbReference type="ARBA" id="ARBA00022448"/>
    </source>
</evidence>
<keyword evidence="2" id="KW-0813">Transport</keyword>
<feature type="chain" id="PRO_5046664977" evidence="4">
    <location>
        <begin position="26"/>
        <end position="325"/>
    </location>
</feature>
<gene>
    <name evidence="5" type="ORF">P2G67_15335</name>
</gene>
<comment type="similarity">
    <text evidence="1">Belongs to the bacterial solute-binding protein 7 family.</text>
</comment>
<keyword evidence="6" id="KW-1185">Reference proteome</keyword>
<protein>
    <submittedName>
        <fullName evidence="5">TRAP transporter substrate-binding protein</fullName>
    </submittedName>
</protein>
<dbReference type="Gene3D" id="3.40.190.170">
    <property type="entry name" value="Bacterial extracellular solute-binding protein, family 7"/>
    <property type="match status" value="1"/>
</dbReference>
<dbReference type="InterPro" id="IPR018389">
    <property type="entry name" value="DctP_fam"/>
</dbReference>
<organism evidence="5 6">
    <name type="scientific">Aquibaculum arenosum</name>
    <dbReference type="NCBI Taxonomy" id="3032591"/>
    <lineage>
        <taxon>Bacteria</taxon>
        <taxon>Pseudomonadati</taxon>
        <taxon>Pseudomonadota</taxon>
        <taxon>Alphaproteobacteria</taxon>
        <taxon>Rhodospirillales</taxon>
        <taxon>Rhodovibrionaceae</taxon>
        <taxon>Aquibaculum</taxon>
    </lineage>
</organism>
<dbReference type="InterPro" id="IPR038404">
    <property type="entry name" value="TRAP_DctP_sf"/>
</dbReference>
<evidence type="ECO:0000256" key="4">
    <source>
        <dbReference type="SAM" id="SignalP"/>
    </source>
</evidence>
<dbReference type="Proteomes" id="UP001215503">
    <property type="component" value="Unassembled WGS sequence"/>
</dbReference>